<gene>
    <name evidence="1" type="ORF">Heshes_05300</name>
</gene>
<accession>A0AA37X182</accession>
<protein>
    <submittedName>
        <fullName evidence="1">Uncharacterized protein</fullName>
    </submittedName>
</protein>
<organism evidence="1 2">
    <name type="scientific">Alicyclobacillus hesperidum</name>
    <dbReference type="NCBI Taxonomy" id="89784"/>
    <lineage>
        <taxon>Bacteria</taxon>
        <taxon>Bacillati</taxon>
        <taxon>Bacillota</taxon>
        <taxon>Bacilli</taxon>
        <taxon>Bacillales</taxon>
        <taxon>Alicyclobacillaceae</taxon>
        <taxon>Alicyclobacillus</taxon>
    </lineage>
</organism>
<comment type="caution">
    <text evidence="1">The sequence shown here is derived from an EMBL/GenBank/DDBJ whole genome shotgun (WGS) entry which is preliminary data.</text>
</comment>
<name>A0AA37X182_9BACL</name>
<dbReference type="EMBL" id="BSRA01000002">
    <property type="protein sequence ID" value="GLV12846.1"/>
    <property type="molecule type" value="Genomic_DNA"/>
</dbReference>
<dbReference type="Proteomes" id="UP001157137">
    <property type="component" value="Unassembled WGS sequence"/>
</dbReference>
<evidence type="ECO:0000313" key="1">
    <source>
        <dbReference type="EMBL" id="GLV12846.1"/>
    </source>
</evidence>
<reference evidence="1" key="1">
    <citation type="submission" date="2023-02" db="EMBL/GenBank/DDBJ databases">
        <title>Proposal of a novel subspecies: Alicyclobacillus hesperidum subspecies aegle.</title>
        <authorList>
            <person name="Goto K."/>
            <person name="Fujii T."/>
            <person name="Yasui K."/>
            <person name="Mochida K."/>
            <person name="Kato-Tanaka Y."/>
            <person name="Morohoshi S."/>
            <person name="An S.Y."/>
            <person name="Kasai H."/>
            <person name="Yokota A."/>
        </authorList>
    </citation>
    <scope>NUCLEOTIDE SEQUENCE</scope>
    <source>
        <strain evidence="1">DSM 12766</strain>
    </source>
</reference>
<proteinExistence type="predicted"/>
<evidence type="ECO:0000313" key="2">
    <source>
        <dbReference type="Proteomes" id="UP001157137"/>
    </source>
</evidence>
<sequence length="62" mass="6768">MTSAGMAYALAPRGRFFLFDGEICRSYTEHGMLLESTADRSLGSTPPVCRARLDGGLKEDKL</sequence>
<dbReference type="AlphaFoldDB" id="A0AA37X182"/>